<dbReference type="Pfam" id="PF04883">
    <property type="entry name" value="HK97-gp10_like"/>
    <property type="match status" value="1"/>
</dbReference>
<keyword evidence="2" id="KW-1185">Reference proteome</keyword>
<dbReference type="EMBL" id="APML01000033">
    <property type="protein sequence ID" value="ENH96722.1"/>
    <property type="molecule type" value="Genomic_DNA"/>
</dbReference>
<sequence length="130" mass="14867">MSVKVTGMDKMLSNLEKELGQKAVQRISDAALTDAAEIFLDELKRQFESWSDKGYSIEEMTLSKPFWEGGTRTIKVYWKGPHDRYRIIHLNEFGTVKNPNPDGKGSIARAIRNSEKPYHNAIRRAVERGI</sequence>
<name>N4WKN0_9BACI</name>
<dbReference type="eggNOG" id="ENOG5032YRM">
    <property type="taxonomic scope" value="Bacteria"/>
</dbReference>
<organism evidence="1 2">
    <name type="scientific">Gracilibacillus halophilus YIM-C55.5</name>
    <dbReference type="NCBI Taxonomy" id="1308866"/>
    <lineage>
        <taxon>Bacteria</taxon>
        <taxon>Bacillati</taxon>
        <taxon>Bacillota</taxon>
        <taxon>Bacilli</taxon>
        <taxon>Bacillales</taxon>
        <taxon>Bacillaceae</taxon>
        <taxon>Gracilibacillus</taxon>
    </lineage>
</organism>
<dbReference type="STRING" id="1308866.J416_09499"/>
<evidence type="ECO:0000313" key="2">
    <source>
        <dbReference type="Proteomes" id="UP000012283"/>
    </source>
</evidence>
<comment type="caution">
    <text evidence="1">The sequence shown here is derived from an EMBL/GenBank/DDBJ whole genome shotgun (WGS) entry which is preliminary data.</text>
</comment>
<dbReference type="RefSeq" id="WP_003469042.1">
    <property type="nucleotide sequence ID" value="NZ_APML01000033.1"/>
</dbReference>
<dbReference type="Proteomes" id="UP000012283">
    <property type="component" value="Unassembled WGS sequence"/>
</dbReference>
<dbReference type="InterPro" id="IPR010064">
    <property type="entry name" value="HK97-gp10_tail"/>
</dbReference>
<gene>
    <name evidence="1" type="ORF">J416_09499</name>
</gene>
<dbReference type="OrthoDB" id="2242464at2"/>
<accession>N4WKN0</accession>
<evidence type="ECO:0000313" key="1">
    <source>
        <dbReference type="EMBL" id="ENH96722.1"/>
    </source>
</evidence>
<dbReference type="PATRIC" id="fig|1308866.3.peg.1925"/>
<reference evidence="1 2" key="1">
    <citation type="submission" date="2013-03" db="EMBL/GenBank/DDBJ databases">
        <title>Draft genome sequence of Gracibacillus halophilus YIM-C55.5, a moderately halophilic and thermophilic organism from the Xiaochaidamu salt lake.</title>
        <authorList>
            <person name="Sugumar T."/>
            <person name="Polireddy D.R."/>
            <person name="Antony A."/>
            <person name="Madhava Y.R."/>
            <person name="Sivakumar N."/>
        </authorList>
    </citation>
    <scope>NUCLEOTIDE SEQUENCE [LARGE SCALE GENOMIC DNA]</scope>
    <source>
        <strain evidence="1 2">YIM-C55.5</strain>
    </source>
</reference>
<proteinExistence type="predicted"/>
<dbReference type="AlphaFoldDB" id="N4WKN0"/>
<protein>
    <submittedName>
        <fullName evidence="1">Uncharacterized protein</fullName>
    </submittedName>
</protein>
<dbReference type="NCBIfam" id="TIGR01725">
    <property type="entry name" value="phge_HK97_gp10"/>
    <property type="match status" value="1"/>
</dbReference>